<accession>A0A564Y8L7</accession>
<dbReference type="SMART" id="SM00240">
    <property type="entry name" value="FHA"/>
    <property type="match status" value="1"/>
</dbReference>
<keyword evidence="3" id="KW-1185">Reference proteome</keyword>
<evidence type="ECO:0000259" key="1">
    <source>
        <dbReference type="PROSITE" id="PS50006"/>
    </source>
</evidence>
<organism evidence="2 3">
    <name type="scientific">Hymenolepis diminuta</name>
    <name type="common">Rat tapeworm</name>
    <dbReference type="NCBI Taxonomy" id="6216"/>
    <lineage>
        <taxon>Eukaryota</taxon>
        <taxon>Metazoa</taxon>
        <taxon>Spiralia</taxon>
        <taxon>Lophotrochozoa</taxon>
        <taxon>Platyhelminthes</taxon>
        <taxon>Cestoda</taxon>
        <taxon>Eucestoda</taxon>
        <taxon>Cyclophyllidea</taxon>
        <taxon>Hymenolepididae</taxon>
        <taxon>Hymenolepis</taxon>
    </lineage>
</organism>
<dbReference type="SUPFAM" id="SSF49879">
    <property type="entry name" value="SMAD/FHA domain"/>
    <property type="match status" value="1"/>
</dbReference>
<dbReference type="EMBL" id="CABIJS010000111">
    <property type="protein sequence ID" value="VUZ43621.1"/>
    <property type="molecule type" value="Genomic_DNA"/>
</dbReference>
<dbReference type="CDD" id="cd00060">
    <property type="entry name" value="FHA"/>
    <property type="match status" value="1"/>
</dbReference>
<evidence type="ECO:0000313" key="3">
    <source>
        <dbReference type="Proteomes" id="UP000321570"/>
    </source>
</evidence>
<dbReference type="Pfam" id="PF00498">
    <property type="entry name" value="FHA"/>
    <property type="match status" value="1"/>
</dbReference>
<dbReference type="Proteomes" id="UP000321570">
    <property type="component" value="Unassembled WGS sequence"/>
</dbReference>
<dbReference type="AlphaFoldDB" id="A0A564Y8L7"/>
<reference evidence="2 3" key="1">
    <citation type="submission" date="2019-07" db="EMBL/GenBank/DDBJ databases">
        <authorList>
            <person name="Jastrzebski P J."/>
            <person name="Paukszto L."/>
            <person name="Jastrzebski P J."/>
        </authorList>
    </citation>
    <scope>NUCLEOTIDE SEQUENCE [LARGE SCALE GENOMIC DNA]</scope>
    <source>
        <strain evidence="2 3">WMS-il1</strain>
    </source>
</reference>
<dbReference type="InterPro" id="IPR000253">
    <property type="entry name" value="FHA_dom"/>
</dbReference>
<dbReference type="PROSITE" id="PS50006">
    <property type="entry name" value="FHA_DOMAIN"/>
    <property type="match status" value="1"/>
</dbReference>
<evidence type="ECO:0000313" key="2">
    <source>
        <dbReference type="EMBL" id="VUZ43621.1"/>
    </source>
</evidence>
<dbReference type="Gene3D" id="2.60.200.20">
    <property type="match status" value="1"/>
</dbReference>
<name>A0A564Y8L7_HYMDI</name>
<sequence length="165" mass="19292">MLSKTMSKLTLYQIADVTRESGNHFLKIEMKDGQDLILIGRWDDKHLIDRQISSSIVGKAISRLHAFIERTNDEFYLSDLSKSGTYINHRRVDKRTQLKPHDLVFFGHPKGGEIRPGEPIGQYFWDLKYVVMIESSEVKSDQETEFWKVLSECFEVIHGPRYMQQ</sequence>
<gene>
    <name evidence="2" type="ORF">WMSIL1_LOCUS4056</name>
</gene>
<feature type="domain" description="FHA" evidence="1">
    <location>
        <begin position="37"/>
        <end position="92"/>
    </location>
</feature>
<dbReference type="InterPro" id="IPR008984">
    <property type="entry name" value="SMAD_FHA_dom_sf"/>
</dbReference>
<proteinExistence type="predicted"/>
<protein>
    <recommendedName>
        <fullName evidence="1">FHA domain-containing protein</fullName>
    </recommendedName>
</protein>